<dbReference type="Proteomes" id="UP001178507">
    <property type="component" value="Unassembled WGS sequence"/>
</dbReference>
<dbReference type="GO" id="GO:0005634">
    <property type="term" value="C:nucleus"/>
    <property type="evidence" value="ECO:0007669"/>
    <property type="project" value="InterPro"/>
</dbReference>
<proteinExistence type="predicted"/>
<organism evidence="3 4">
    <name type="scientific">Effrenium voratum</name>
    <dbReference type="NCBI Taxonomy" id="2562239"/>
    <lineage>
        <taxon>Eukaryota</taxon>
        <taxon>Sar</taxon>
        <taxon>Alveolata</taxon>
        <taxon>Dinophyceae</taxon>
        <taxon>Suessiales</taxon>
        <taxon>Symbiodiniaceae</taxon>
        <taxon>Effrenium</taxon>
    </lineage>
</organism>
<feature type="domain" description="KHDC4/BBP-like KH-domain type I" evidence="2">
    <location>
        <begin position="153"/>
        <end position="229"/>
    </location>
</feature>
<keyword evidence="4" id="KW-1185">Reference proteome</keyword>
<reference evidence="3" key="1">
    <citation type="submission" date="2023-08" db="EMBL/GenBank/DDBJ databases">
        <authorList>
            <person name="Chen Y."/>
            <person name="Shah S."/>
            <person name="Dougan E. K."/>
            <person name="Thang M."/>
            <person name="Chan C."/>
        </authorList>
    </citation>
    <scope>NUCLEOTIDE SEQUENCE</scope>
</reference>
<protein>
    <recommendedName>
        <fullName evidence="2">KHDC4/BBP-like KH-domain type I domain-containing protein</fullName>
    </recommendedName>
</protein>
<evidence type="ECO:0000256" key="1">
    <source>
        <dbReference type="PROSITE-ProRule" id="PRU00117"/>
    </source>
</evidence>
<dbReference type="GO" id="GO:0003723">
    <property type="term" value="F:RNA binding"/>
    <property type="evidence" value="ECO:0007669"/>
    <property type="project" value="UniProtKB-UniRule"/>
</dbReference>
<dbReference type="Gene3D" id="3.30.1370.10">
    <property type="entry name" value="K Homology domain, type 1"/>
    <property type="match status" value="1"/>
</dbReference>
<dbReference type="EMBL" id="CAUJNA010001480">
    <property type="protein sequence ID" value="CAJ1387223.1"/>
    <property type="molecule type" value="Genomic_DNA"/>
</dbReference>
<comment type="caution">
    <text evidence="3">The sequence shown here is derived from an EMBL/GenBank/DDBJ whole genome shotgun (WGS) entry which is preliminary data.</text>
</comment>
<evidence type="ECO:0000313" key="3">
    <source>
        <dbReference type="EMBL" id="CAJ1387223.1"/>
    </source>
</evidence>
<dbReference type="InterPro" id="IPR055256">
    <property type="entry name" value="KH_1_KHDC4/BBP-like"/>
</dbReference>
<dbReference type="InterPro" id="IPR036612">
    <property type="entry name" value="KH_dom_type_1_sf"/>
</dbReference>
<dbReference type="Pfam" id="PF22675">
    <property type="entry name" value="KH-I_KHDC4-BBP"/>
    <property type="match status" value="1"/>
</dbReference>
<dbReference type="InterPro" id="IPR031121">
    <property type="entry name" value="RIK/BLOM7"/>
</dbReference>
<dbReference type="PANTHER" id="PTHR15744:SF0">
    <property type="entry name" value="KH HOMOLOGY DOMAIN-CONTAINING PROTEIN 4"/>
    <property type="match status" value="1"/>
</dbReference>
<sequence length="288" mass="31783">MAWSDSRSRHELMAAAQLEELTPVLPSNAECHGADDEADLARCIEQAVAEFLHPSKEDNLQPEVATSYVAPPFNLQPPHPWHYDKPDVMSGSTLPTVAAALAAQDSVTEEAHWCAQMHFAYEAQVEQYRPVDRRRRRADGGRFSCNFHLTQAYQKLNVVPAIIGKQGVNTRSIYEKTGAKIRVRGRGSGHKESATGREAPAGLMVTVSACASDLNAFNHAVTMTGELLDRIQTRIRQLNEARDLGELCWHVNTHTGQSFRLVDGKLVPADMAPRIPVTDGYVKAGRYA</sequence>
<keyword evidence="1" id="KW-0694">RNA-binding</keyword>
<name>A0AA36IG99_9DINO</name>
<dbReference type="PANTHER" id="PTHR15744">
    <property type="entry name" value="BLOM7"/>
    <property type="match status" value="1"/>
</dbReference>
<evidence type="ECO:0000313" key="4">
    <source>
        <dbReference type="Proteomes" id="UP001178507"/>
    </source>
</evidence>
<evidence type="ECO:0000259" key="2">
    <source>
        <dbReference type="Pfam" id="PF22675"/>
    </source>
</evidence>
<gene>
    <name evidence="3" type="ORF">EVOR1521_LOCUS13345</name>
</gene>
<accession>A0AA36IG99</accession>
<dbReference type="SUPFAM" id="SSF54791">
    <property type="entry name" value="Eukaryotic type KH-domain (KH-domain type I)"/>
    <property type="match status" value="1"/>
</dbReference>
<dbReference type="PROSITE" id="PS50084">
    <property type="entry name" value="KH_TYPE_1"/>
    <property type="match status" value="1"/>
</dbReference>
<dbReference type="AlphaFoldDB" id="A0AA36IG99"/>